<sequence length="213" mass="23001">MKFHALIFFIVSFLLLANVSLATKGVDVSQSISSSAFKCLKNNGFDFAIVRCGRSSGSPDPNCASNVQNAWGAGMAHVDAYIFPCPSCGNGASQVINTVRAYGGKSVGMLWLDIEGPQYWSSNQGTNRAFFNSMLDGARQAGVRVGVYTSSSQWNPIMGSWSGGSAYPLWYAHYDNSPSFSDFRSFGGWSKPAMKQYQGDQSQCGVGIDLNVY</sequence>
<dbReference type="RefSeq" id="XP_004357314.1">
    <property type="nucleotide sequence ID" value="XM_004357258.1"/>
</dbReference>
<dbReference type="EMBL" id="GL883017">
    <property type="protein sequence ID" value="EGG18852.1"/>
    <property type="molecule type" value="Genomic_DNA"/>
</dbReference>
<dbReference type="PANTHER" id="PTHR23208">
    <property type="entry name" value="LYSOZYME PROTEIN"/>
    <property type="match status" value="1"/>
</dbReference>
<evidence type="ECO:0000256" key="8">
    <source>
        <dbReference type="ARBA" id="ARBA00022729"/>
    </source>
</evidence>
<keyword evidence="6" id="KW-0929">Antimicrobial</keyword>
<keyword evidence="8 11" id="KW-0732">Signal</keyword>
<evidence type="ECO:0000256" key="5">
    <source>
        <dbReference type="ARBA" id="ARBA00022525"/>
    </source>
</evidence>
<feature type="signal peptide" evidence="11">
    <location>
        <begin position="1"/>
        <end position="22"/>
    </location>
</feature>
<comment type="catalytic activity">
    <reaction evidence="1">
        <text>Hydrolysis of (1-&gt;4)-beta-linkages between N-acetylmuramic acid and N-acetyl-D-glucosamine residues in a peptidoglycan and between N-acetyl-D-glucosamine residues in chitodextrins.</text>
        <dbReference type="EC" id="3.2.1.17"/>
    </reaction>
</comment>
<evidence type="ECO:0000256" key="7">
    <source>
        <dbReference type="ARBA" id="ARBA00022638"/>
    </source>
</evidence>
<protein>
    <recommendedName>
        <fullName evidence="4">lysozyme</fullName>
        <ecNumber evidence="4">3.2.1.17</ecNumber>
    </recommendedName>
</protein>
<dbReference type="InterPro" id="IPR051595">
    <property type="entry name" value="GH25_Enzymes"/>
</dbReference>
<dbReference type="PROSITE" id="PS51904">
    <property type="entry name" value="GLYCOSYL_HYDROL_F25_2"/>
    <property type="match status" value="1"/>
</dbReference>
<comment type="subcellular location">
    <subcellularLocation>
        <location evidence="2">Secreted</location>
    </subcellularLocation>
</comment>
<evidence type="ECO:0000256" key="1">
    <source>
        <dbReference type="ARBA" id="ARBA00000632"/>
    </source>
</evidence>
<dbReference type="GO" id="GO:0007165">
    <property type="term" value="P:signal transduction"/>
    <property type="evidence" value="ECO:0007669"/>
    <property type="project" value="TreeGrafter"/>
</dbReference>
<keyword evidence="7" id="KW-0081">Bacteriolytic enzyme</keyword>
<dbReference type="FunFam" id="3.20.20.80:FF:000101">
    <property type="entry name" value="Lysozyme, putative"/>
    <property type="match status" value="1"/>
</dbReference>
<dbReference type="GeneID" id="14870966"/>
<keyword evidence="10" id="KW-0326">Glycosidase</keyword>
<evidence type="ECO:0000256" key="9">
    <source>
        <dbReference type="ARBA" id="ARBA00022801"/>
    </source>
</evidence>
<dbReference type="PANTHER" id="PTHR23208:SF36">
    <property type="entry name" value="LYSOZYME-RELATED"/>
    <property type="match status" value="1"/>
</dbReference>
<dbReference type="InterPro" id="IPR017853">
    <property type="entry name" value="GH"/>
</dbReference>
<dbReference type="OrthoDB" id="2251794at2759"/>
<evidence type="ECO:0000256" key="4">
    <source>
        <dbReference type="ARBA" id="ARBA00012732"/>
    </source>
</evidence>
<dbReference type="InterPro" id="IPR002053">
    <property type="entry name" value="Glyco_hydro_25"/>
</dbReference>
<evidence type="ECO:0000313" key="12">
    <source>
        <dbReference type="EMBL" id="EGG18852.1"/>
    </source>
</evidence>
<dbReference type="Proteomes" id="UP000007797">
    <property type="component" value="Unassembled WGS sequence"/>
</dbReference>
<organism evidence="12 13">
    <name type="scientific">Cavenderia fasciculata</name>
    <name type="common">Slime mold</name>
    <name type="synonym">Dictyostelium fasciculatum</name>
    <dbReference type="NCBI Taxonomy" id="261658"/>
    <lineage>
        <taxon>Eukaryota</taxon>
        <taxon>Amoebozoa</taxon>
        <taxon>Evosea</taxon>
        <taxon>Eumycetozoa</taxon>
        <taxon>Dictyostelia</taxon>
        <taxon>Acytosteliales</taxon>
        <taxon>Cavenderiaceae</taxon>
        <taxon>Cavenderia</taxon>
    </lineage>
</organism>
<keyword evidence="9 12" id="KW-0378">Hydrolase</keyword>
<reference evidence="13" key="1">
    <citation type="journal article" date="2011" name="Genome Res.">
        <title>Phylogeny-wide analysis of social amoeba genomes highlights ancient origins for complex intercellular communication.</title>
        <authorList>
            <person name="Heidel A.J."/>
            <person name="Lawal H.M."/>
            <person name="Felder M."/>
            <person name="Schilde C."/>
            <person name="Helps N.R."/>
            <person name="Tunggal B."/>
            <person name="Rivero F."/>
            <person name="John U."/>
            <person name="Schleicher M."/>
            <person name="Eichinger L."/>
            <person name="Platzer M."/>
            <person name="Noegel A.A."/>
            <person name="Schaap P."/>
            <person name="Gloeckner G."/>
        </authorList>
    </citation>
    <scope>NUCLEOTIDE SEQUENCE [LARGE SCALE GENOMIC DNA]</scope>
    <source>
        <strain evidence="13">SH3</strain>
    </source>
</reference>
<dbReference type="SUPFAM" id="SSF51445">
    <property type="entry name" value="(Trans)glycosidases"/>
    <property type="match status" value="1"/>
</dbReference>
<dbReference type="AlphaFoldDB" id="F4PZT8"/>
<accession>F4PZT8</accession>
<evidence type="ECO:0000256" key="3">
    <source>
        <dbReference type="ARBA" id="ARBA00010646"/>
    </source>
</evidence>
<keyword evidence="5" id="KW-0964">Secreted</keyword>
<dbReference type="GO" id="GO:0003796">
    <property type="term" value="F:lysozyme activity"/>
    <property type="evidence" value="ECO:0007669"/>
    <property type="project" value="UniProtKB-EC"/>
</dbReference>
<dbReference type="GO" id="GO:0031640">
    <property type="term" value="P:killing of cells of another organism"/>
    <property type="evidence" value="ECO:0007669"/>
    <property type="project" value="UniProtKB-KW"/>
</dbReference>
<feature type="chain" id="PRO_5003320465" description="lysozyme" evidence="11">
    <location>
        <begin position="23"/>
        <end position="213"/>
    </location>
</feature>
<dbReference type="KEGG" id="dfa:DFA_02591"/>
<dbReference type="STRING" id="1054147.F4PZT8"/>
<keyword evidence="13" id="KW-1185">Reference proteome</keyword>
<dbReference type="GO" id="GO:0016998">
    <property type="term" value="P:cell wall macromolecule catabolic process"/>
    <property type="evidence" value="ECO:0007669"/>
    <property type="project" value="InterPro"/>
</dbReference>
<proteinExistence type="inferred from homology"/>
<dbReference type="Gene3D" id="3.20.20.80">
    <property type="entry name" value="Glycosidases"/>
    <property type="match status" value="1"/>
</dbReference>
<dbReference type="EC" id="3.2.1.17" evidence="4"/>
<evidence type="ECO:0000256" key="10">
    <source>
        <dbReference type="ARBA" id="ARBA00023295"/>
    </source>
</evidence>
<evidence type="ECO:0000256" key="6">
    <source>
        <dbReference type="ARBA" id="ARBA00022529"/>
    </source>
</evidence>
<evidence type="ECO:0000256" key="2">
    <source>
        <dbReference type="ARBA" id="ARBA00004613"/>
    </source>
</evidence>
<comment type="similarity">
    <text evidence="3">Belongs to the glycosyl hydrolase 25 family.</text>
</comment>
<dbReference type="CDD" id="cd06416">
    <property type="entry name" value="GH25_Lys1-like"/>
    <property type="match status" value="1"/>
</dbReference>
<dbReference type="GO" id="GO:0005576">
    <property type="term" value="C:extracellular region"/>
    <property type="evidence" value="ECO:0007669"/>
    <property type="project" value="UniProtKB-SubCell"/>
</dbReference>
<dbReference type="GO" id="GO:0042742">
    <property type="term" value="P:defense response to bacterium"/>
    <property type="evidence" value="ECO:0007669"/>
    <property type="project" value="UniProtKB-KW"/>
</dbReference>
<dbReference type="OMA" id="QYAQVET"/>
<evidence type="ECO:0000313" key="13">
    <source>
        <dbReference type="Proteomes" id="UP000007797"/>
    </source>
</evidence>
<dbReference type="GO" id="GO:0009253">
    <property type="term" value="P:peptidoglycan catabolic process"/>
    <property type="evidence" value="ECO:0007669"/>
    <property type="project" value="InterPro"/>
</dbReference>
<dbReference type="Pfam" id="PF01183">
    <property type="entry name" value="Glyco_hydro_25"/>
    <property type="match status" value="1"/>
</dbReference>
<evidence type="ECO:0000256" key="11">
    <source>
        <dbReference type="SAM" id="SignalP"/>
    </source>
</evidence>
<name>F4PZT8_CACFS</name>
<gene>
    <name evidence="12" type="ORF">DFA_02591</name>
</gene>